<gene>
    <name evidence="1" type="ORF">CUNI_LOCUS20998</name>
</gene>
<dbReference type="AlphaFoldDB" id="A0A8S4A4K6"/>
<feature type="non-terminal residue" evidence="1">
    <location>
        <position position="1"/>
    </location>
</feature>
<reference evidence="1" key="1">
    <citation type="submission" date="2021-04" db="EMBL/GenBank/DDBJ databases">
        <authorList>
            <consortium name="Molecular Ecology Group"/>
        </authorList>
    </citation>
    <scope>NUCLEOTIDE SEQUENCE</scope>
</reference>
<dbReference type="EMBL" id="CAJHNH020008301">
    <property type="protein sequence ID" value="CAG5135440.1"/>
    <property type="molecule type" value="Genomic_DNA"/>
</dbReference>
<keyword evidence="2" id="KW-1185">Reference proteome</keyword>
<accession>A0A8S4A4K6</accession>
<proteinExistence type="predicted"/>
<dbReference type="Proteomes" id="UP000678393">
    <property type="component" value="Unassembled WGS sequence"/>
</dbReference>
<evidence type="ECO:0000313" key="2">
    <source>
        <dbReference type="Proteomes" id="UP000678393"/>
    </source>
</evidence>
<sequence>LESKRLYQQARDSVYEGARDDVYGPLTLVASSLNALNNLGHVETAAAIDSAPAREKIMETLTYLTLRDEVEIIQTLQCLVDITRGPVH</sequence>
<name>A0A8S4A4K6_9EUPU</name>
<organism evidence="1 2">
    <name type="scientific">Candidula unifasciata</name>
    <dbReference type="NCBI Taxonomy" id="100452"/>
    <lineage>
        <taxon>Eukaryota</taxon>
        <taxon>Metazoa</taxon>
        <taxon>Spiralia</taxon>
        <taxon>Lophotrochozoa</taxon>
        <taxon>Mollusca</taxon>
        <taxon>Gastropoda</taxon>
        <taxon>Heterobranchia</taxon>
        <taxon>Euthyneura</taxon>
        <taxon>Panpulmonata</taxon>
        <taxon>Eupulmonata</taxon>
        <taxon>Stylommatophora</taxon>
        <taxon>Helicina</taxon>
        <taxon>Helicoidea</taxon>
        <taxon>Geomitridae</taxon>
        <taxon>Candidula</taxon>
    </lineage>
</organism>
<protein>
    <submittedName>
        <fullName evidence="1">Uncharacterized protein</fullName>
    </submittedName>
</protein>
<comment type="caution">
    <text evidence="1">The sequence shown here is derived from an EMBL/GenBank/DDBJ whole genome shotgun (WGS) entry which is preliminary data.</text>
</comment>
<feature type="non-terminal residue" evidence="1">
    <location>
        <position position="88"/>
    </location>
</feature>
<evidence type="ECO:0000313" key="1">
    <source>
        <dbReference type="EMBL" id="CAG5135440.1"/>
    </source>
</evidence>